<keyword evidence="3 7" id="KW-0812">Transmembrane</keyword>
<evidence type="ECO:0000256" key="3">
    <source>
        <dbReference type="ARBA" id="ARBA00022692"/>
    </source>
</evidence>
<comment type="caution">
    <text evidence="9">The sequence shown here is derived from an EMBL/GenBank/DDBJ whole genome shotgun (WGS) entry which is preliminary data.</text>
</comment>
<evidence type="ECO:0000256" key="4">
    <source>
        <dbReference type="ARBA" id="ARBA00022989"/>
    </source>
</evidence>
<dbReference type="PANTHER" id="PTHR21355:SF0">
    <property type="entry name" value="G-PROTEIN COUPLED RECEPTOR-ASSOCIATED PROTEIN LMBRD2"/>
    <property type="match status" value="1"/>
</dbReference>
<evidence type="ECO:0000313" key="9">
    <source>
        <dbReference type="EMBL" id="GMI01228.1"/>
    </source>
</evidence>
<dbReference type="SMART" id="SM00233">
    <property type="entry name" value="PH"/>
    <property type="match status" value="2"/>
</dbReference>
<evidence type="ECO:0000256" key="7">
    <source>
        <dbReference type="SAM" id="Phobius"/>
    </source>
</evidence>
<feature type="transmembrane region" description="Helical" evidence="7">
    <location>
        <begin position="401"/>
        <end position="421"/>
    </location>
</feature>
<feature type="compositionally biased region" description="Basic and acidic residues" evidence="6">
    <location>
        <begin position="795"/>
        <end position="810"/>
    </location>
</feature>
<dbReference type="Pfam" id="PF04791">
    <property type="entry name" value="LMBR1"/>
    <property type="match status" value="1"/>
</dbReference>
<dbReference type="PANTHER" id="PTHR21355">
    <property type="entry name" value="G-PROTEIN COUPLED RECEPTOR-ASSOCIATED PROTEIN LMBRD2"/>
    <property type="match status" value="1"/>
</dbReference>
<dbReference type="OrthoDB" id="203099at2759"/>
<sequence>MSTLSPTLSPSLAPSLNTSSPTPAPFAFNTSAPTTQEEADLNSEYSATVLTEYAAILWTVLAGLTIYYINRYANKYTFRYHTYITVFLAYFCSFGIVLLAPTDVALAVLGRKEVYEEERETNYEKYNNEILKLYNILFWPCIIMGSVIMPFQEYYNKDGHFTSITRIFGTIKRMARMYFFAGIAGGICLGLLIGGGYFDSLEAVSVTIKAVSNTGGLIAIVLLLGYGLVEFPRSLWSSANMEQQLELSQADAAVEYKAFGEMSLSCSMSVANVVRTRQAAEKTKNLKHVNACNMMMLDCPKEFRSGHAGTALANINIDTLANLRRRLRQDASNFEICKSRLERIKLRAYFLEDVIASRREHLNDPKAEKVIHWSFGEPQSTKFIFDWYHEYRPWAMRISSIILTIMSLSIYFAYIAVMLGYSSGLSFFTYVTHRENAHVPGITVFTLITLVYFSFIMFWSLAQMRLAGQLELIIGETTPYSLSFNARMCCRLAPPLVFSYFGLIYENGIESGEWLNDRRGDVLVTAFSKLFGEIAVIPFIGSEFNTFFPTVLIVLSVIQSCNLINRLLVFCRLPQFQFGTEFVTEDQMMEGRRQLLKHRKQMERSAARDATRKKIADMRGKKGFFGMFKGTKSQSPTKGGETELRAMPQEISGWVEKKAPKQLKTLVMSAWENRMFVCRAPGVLSYYGSMKTGGKPKGAIELRIVINIKRHAYAKEKEATHLDLIQSDRVFKMKFANGTECERWEKALLEWKDYALDYGHESGSSGGGVDVDTSYDEGLETESENDSPRRAGSPSHDEDTRRLTESDSMRESWGAALGKSFKKKKSPQKGGEDTLTARIDLSKRKRDSIVALKTRASTYHKSSSLELVDKPKSLKGNLQTKVKNGLFSSYATRYFELNEGNGLLFYYKSEALKDQPPLGCIDLHLVLSIEDTKGNHTHHKEATKFFLDLGEDNFKMKAKTREQAREWKEGLTQWQEYLLLHMGGEEFEEPV</sequence>
<dbReference type="Gene3D" id="2.30.29.30">
    <property type="entry name" value="Pleckstrin-homology domain (PH domain)/Phosphotyrosine-binding domain (PTB)"/>
    <property type="match status" value="2"/>
</dbReference>
<dbReference type="InterPro" id="IPR001849">
    <property type="entry name" value="PH_domain"/>
</dbReference>
<comment type="subcellular location">
    <subcellularLocation>
        <location evidence="1">Membrane</location>
        <topology evidence="1">Multi-pass membrane protein</topology>
    </subcellularLocation>
</comment>
<evidence type="ECO:0000256" key="1">
    <source>
        <dbReference type="ARBA" id="ARBA00004141"/>
    </source>
</evidence>
<feature type="transmembrane region" description="Helical" evidence="7">
    <location>
        <begin position="82"/>
        <end position="100"/>
    </location>
</feature>
<feature type="transmembrane region" description="Helical" evidence="7">
    <location>
        <begin position="210"/>
        <end position="229"/>
    </location>
</feature>
<dbReference type="InterPro" id="IPR011993">
    <property type="entry name" value="PH-like_dom_sf"/>
</dbReference>
<feature type="domain" description="PH" evidence="8">
    <location>
        <begin position="871"/>
        <end position="976"/>
    </location>
</feature>
<evidence type="ECO:0000259" key="8">
    <source>
        <dbReference type="PROSITE" id="PS50003"/>
    </source>
</evidence>
<keyword evidence="4 7" id="KW-1133">Transmembrane helix</keyword>
<evidence type="ECO:0000256" key="5">
    <source>
        <dbReference type="ARBA" id="ARBA00023136"/>
    </source>
</evidence>
<keyword evidence="5 7" id="KW-0472">Membrane</keyword>
<dbReference type="SUPFAM" id="SSF50729">
    <property type="entry name" value="PH domain-like"/>
    <property type="match status" value="2"/>
</dbReference>
<organism evidence="9 10">
    <name type="scientific">Triparma laevis f. longispina</name>
    <dbReference type="NCBI Taxonomy" id="1714387"/>
    <lineage>
        <taxon>Eukaryota</taxon>
        <taxon>Sar</taxon>
        <taxon>Stramenopiles</taxon>
        <taxon>Ochrophyta</taxon>
        <taxon>Bolidophyceae</taxon>
        <taxon>Parmales</taxon>
        <taxon>Triparmaceae</taxon>
        <taxon>Triparma</taxon>
    </lineage>
</organism>
<feature type="transmembrane region" description="Helical" evidence="7">
    <location>
        <begin position="53"/>
        <end position="70"/>
    </location>
</feature>
<dbReference type="PROSITE" id="PS50003">
    <property type="entry name" value="PH_DOMAIN"/>
    <property type="match status" value="1"/>
</dbReference>
<feature type="region of interest" description="Disordered" evidence="6">
    <location>
        <begin position="1"/>
        <end position="22"/>
    </location>
</feature>
<feature type="transmembrane region" description="Helical" evidence="7">
    <location>
        <begin position="547"/>
        <end position="568"/>
    </location>
</feature>
<dbReference type="Proteomes" id="UP001165122">
    <property type="component" value="Unassembled WGS sequence"/>
</dbReference>
<dbReference type="InterPro" id="IPR051584">
    <property type="entry name" value="GPCR-associated_LMBR1"/>
</dbReference>
<feature type="compositionally biased region" description="Acidic residues" evidence="6">
    <location>
        <begin position="773"/>
        <end position="785"/>
    </location>
</feature>
<feature type="transmembrane region" description="Helical" evidence="7">
    <location>
        <begin position="441"/>
        <end position="462"/>
    </location>
</feature>
<accession>A0A9W7C8J0</accession>
<reference evidence="10" key="1">
    <citation type="journal article" date="2023" name="Commun. Biol.">
        <title>Genome analysis of Parmales, the sister group of diatoms, reveals the evolutionary specialization of diatoms from phago-mixotrophs to photoautotrophs.</title>
        <authorList>
            <person name="Ban H."/>
            <person name="Sato S."/>
            <person name="Yoshikawa S."/>
            <person name="Yamada K."/>
            <person name="Nakamura Y."/>
            <person name="Ichinomiya M."/>
            <person name="Sato N."/>
            <person name="Blanc-Mathieu R."/>
            <person name="Endo H."/>
            <person name="Kuwata A."/>
            <person name="Ogata H."/>
        </authorList>
    </citation>
    <scope>NUCLEOTIDE SEQUENCE [LARGE SCALE GENOMIC DNA]</scope>
    <source>
        <strain evidence="10">NIES 3700</strain>
    </source>
</reference>
<dbReference type="GO" id="GO:0016020">
    <property type="term" value="C:membrane"/>
    <property type="evidence" value="ECO:0007669"/>
    <property type="project" value="UniProtKB-SubCell"/>
</dbReference>
<evidence type="ECO:0000256" key="2">
    <source>
        <dbReference type="ARBA" id="ARBA00010487"/>
    </source>
</evidence>
<feature type="region of interest" description="Disordered" evidence="6">
    <location>
        <begin position="761"/>
        <end position="811"/>
    </location>
</feature>
<feature type="transmembrane region" description="Helical" evidence="7">
    <location>
        <begin position="136"/>
        <end position="156"/>
    </location>
</feature>
<keyword evidence="10" id="KW-1185">Reference proteome</keyword>
<protein>
    <recommendedName>
        <fullName evidence="8">PH domain-containing protein</fullName>
    </recommendedName>
</protein>
<dbReference type="AlphaFoldDB" id="A0A9W7C8J0"/>
<evidence type="ECO:0000313" key="10">
    <source>
        <dbReference type="Proteomes" id="UP001165122"/>
    </source>
</evidence>
<name>A0A9W7C8J0_9STRA</name>
<comment type="similarity">
    <text evidence="2">Belongs to the LIMR family.</text>
</comment>
<evidence type="ECO:0000256" key="6">
    <source>
        <dbReference type="SAM" id="MobiDB-lite"/>
    </source>
</evidence>
<proteinExistence type="inferred from homology"/>
<feature type="compositionally biased region" description="Low complexity" evidence="6">
    <location>
        <begin position="1"/>
        <end position="21"/>
    </location>
</feature>
<dbReference type="InterPro" id="IPR006876">
    <property type="entry name" value="LMBR1-like_membr_prot"/>
</dbReference>
<feature type="transmembrane region" description="Helical" evidence="7">
    <location>
        <begin position="177"/>
        <end position="198"/>
    </location>
</feature>
<gene>
    <name evidence="9" type="ORF">TrLO_g9516</name>
</gene>
<dbReference type="Pfam" id="PF00169">
    <property type="entry name" value="PH"/>
    <property type="match status" value="2"/>
</dbReference>
<dbReference type="EMBL" id="BRXW01000032">
    <property type="protein sequence ID" value="GMI01228.1"/>
    <property type="molecule type" value="Genomic_DNA"/>
</dbReference>